<keyword evidence="4" id="KW-0479">Metal-binding</keyword>
<evidence type="ECO:0000313" key="9">
    <source>
        <dbReference type="Proteomes" id="UP000821866"/>
    </source>
</evidence>
<evidence type="ECO:0000256" key="1">
    <source>
        <dbReference type="ARBA" id="ARBA00022448"/>
    </source>
</evidence>
<dbReference type="PROSITE" id="PS01033">
    <property type="entry name" value="GLOBIN"/>
    <property type="match status" value="1"/>
</dbReference>
<dbReference type="PANTHER" id="PTHR47217">
    <property type="entry name" value="GLOBIN-LIKE PROTEIN"/>
    <property type="match status" value="1"/>
</dbReference>
<evidence type="ECO:0000259" key="7">
    <source>
        <dbReference type="PROSITE" id="PS01033"/>
    </source>
</evidence>
<feature type="domain" description="Globin" evidence="7">
    <location>
        <begin position="15"/>
        <end position="154"/>
    </location>
</feature>
<accession>A0A9J6EDD0</accession>
<evidence type="ECO:0000256" key="3">
    <source>
        <dbReference type="ARBA" id="ARBA00022621"/>
    </source>
</evidence>
<evidence type="ECO:0000256" key="2">
    <source>
        <dbReference type="ARBA" id="ARBA00022617"/>
    </source>
</evidence>
<organism evidence="8 9">
    <name type="scientific">Rhipicephalus microplus</name>
    <name type="common">Cattle tick</name>
    <name type="synonym">Boophilus microplus</name>
    <dbReference type="NCBI Taxonomy" id="6941"/>
    <lineage>
        <taxon>Eukaryota</taxon>
        <taxon>Metazoa</taxon>
        <taxon>Ecdysozoa</taxon>
        <taxon>Arthropoda</taxon>
        <taxon>Chelicerata</taxon>
        <taxon>Arachnida</taxon>
        <taxon>Acari</taxon>
        <taxon>Parasitiformes</taxon>
        <taxon>Ixodida</taxon>
        <taxon>Ixodoidea</taxon>
        <taxon>Ixodidae</taxon>
        <taxon>Rhipicephalinae</taxon>
        <taxon>Rhipicephalus</taxon>
        <taxon>Boophilus</taxon>
    </lineage>
</organism>
<dbReference type="VEuPathDB" id="VectorBase:LOC119168601"/>
<dbReference type="Proteomes" id="UP000821866">
    <property type="component" value="Chromosome 3"/>
</dbReference>
<dbReference type="GO" id="GO:0046872">
    <property type="term" value="F:metal ion binding"/>
    <property type="evidence" value="ECO:0007669"/>
    <property type="project" value="UniProtKB-KW"/>
</dbReference>
<evidence type="ECO:0000256" key="5">
    <source>
        <dbReference type="ARBA" id="ARBA00023004"/>
    </source>
</evidence>
<dbReference type="PANTHER" id="PTHR47217:SF1">
    <property type="entry name" value="GLOBIN-LIKE PROTEIN"/>
    <property type="match status" value="1"/>
</dbReference>
<dbReference type="InterPro" id="IPR000971">
    <property type="entry name" value="Globin"/>
</dbReference>
<name>A0A9J6EDD0_RHIMP</name>
<dbReference type="GO" id="GO:0020037">
    <property type="term" value="F:heme binding"/>
    <property type="evidence" value="ECO:0007669"/>
    <property type="project" value="InterPro"/>
</dbReference>
<dbReference type="GO" id="GO:0019825">
    <property type="term" value="F:oxygen binding"/>
    <property type="evidence" value="ECO:0007669"/>
    <property type="project" value="InterPro"/>
</dbReference>
<dbReference type="GO" id="GO:0005344">
    <property type="term" value="F:oxygen carrier activity"/>
    <property type="evidence" value="ECO:0007669"/>
    <property type="project" value="UniProtKB-KW"/>
</dbReference>
<dbReference type="InterPro" id="IPR044399">
    <property type="entry name" value="Mb-like_M"/>
</dbReference>
<dbReference type="Gene3D" id="1.10.490.10">
    <property type="entry name" value="Globins"/>
    <property type="match status" value="1"/>
</dbReference>
<keyword evidence="1 6" id="KW-0813">Transport</keyword>
<keyword evidence="5" id="KW-0408">Iron</keyword>
<sequence>MGNAFRRGLSNHNSSLTDREKRLIRNSWRKFCEQNPDYGVRIFISMFAKHPEYLQMFPRFRDKELQTLRDDAKFRAHACAVGHQLSAIVECIEDDEVFIELIRKNAANHLPRVGVSPSNFESLFAAALEQMVASNRALMTPATVHAWEKLFKVS</sequence>
<dbReference type="InterPro" id="IPR012292">
    <property type="entry name" value="Globin/Proto"/>
</dbReference>
<protein>
    <recommendedName>
        <fullName evidence="7">Globin domain-containing protein</fullName>
    </recommendedName>
</protein>
<dbReference type="SUPFAM" id="SSF46458">
    <property type="entry name" value="Globin-like"/>
    <property type="match status" value="1"/>
</dbReference>
<dbReference type="EMBL" id="JABSTU010000005">
    <property type="protein sequence ID" value="KAH8032109.1"/>
    <property type="molecule type" value="Genomic_DNA"/>
</dbReference>
<keyword evidence="3 6" id="KW-0561">Oxygen transport</keyword>
<evidence type="ECO:0000256" key="4">
    <source>
        <dbReference type="ARBA" id="ARBA00022723"/>
    </source>
</evidence>
<dbReference type="AlphaFoldDB" id="A0A9J6EDD0"/>
<dbReference type="InterPro" id="IPR009050">
    <property type="entry name" value="Globin-like_sf"/>
</dbReference>
<reference evidence="8" key="1">
    <citation type="journal article" date="2020" name="Cell">
        <title>Large-Scale Comparative Analyses of Tick Genomes Elucidate Their Genetic Diversity and Vector Capacities.</title>
        <authorList>
            <consortium name="Tick Genome and Microbiome Consortium (TIGMIC)"/>
            <person name="Jia N."/>
            <person name="Wang J."/>
            <person name="Shi W."/>
            <person name="Du L."/>
            <person name="Sun Y."/>
            <person name="Zhan W."/>
            <person name="Jiang J.F."/>
            <person name="Wang Q."/>
            <person name="Zhang B."/>
            <person name="Ji P."/>
            <person name="Bell-Sakyi L."/>
            <person name="Cui X.M."/>
            <person name="Yuan T.T."/>
            <person name="Jiang B.G."/>
            <person name="Yang W.F."/>
            <person name="Lam T.T."/>
            <person name="Chang Q.C."/>
            <person name="Ding S.J."/>
            <person name="Wang X.J."/>
            <person name="Zhu J.G."/>
            <person name="Ruan X.D."/>
            <person name="Zhao L."/>
            <person name="Wei J.T."/>
            <person name="Ye R.Z."/>
            <person name="Que T.C."/>
            <person name="Du C.H."/>
            <person name="Zhou Y.H."/>
            <person name="Cheng J.X."/>
            <person name="Dai P.F."/>
            <person name="Guo W.B."/>
            <person name="Han X.H."/>
            <person name="Huang E.J."/>
            <person name="Li L.F."/>
            <person name="Wei W."/>
            <person name="Gao Y.C."/>
            <person name="Liu J.Z."/>
            <person name="Shao H.Z."/>
            <person name="Wang X."/>
            <person name="Wang C.C."/>
            <person name="Yang T.C."/>
            <person name="Huo Q.B."/>
            <person name="Li W."/>
            <person name="Chen H.Y."/>
            <person name="Chen S.E."/>
            <person name="Zhou L.G."/>
            <person name="Ni X.B."/>
            <person name="Tian J.H."/>
            <person name="Sheng Y."/>
            <person name="Liu T."/>
            <person name="Pan Y.S."/>
            <person name="Xia L.Y."/>
            <person name="Li J."/>
            <person name="Zhao F."/>
            <person name="Cao W.C."/>
        </authorList>
    </citation>
    <scope>NUCLEOTIDE SEQUENCE</scope>
    <source>
        <strain evidence="8">Rmic-2018</strain>
    </source>
</reference>
<proteinExistence type="inferred from homology"/>
<keyword evidence="9" id="KW-1185">Reference proteome</keyword>
<comment type="caution">
    <text evidence="8">The sequence shown here is derived from an EMBL/GenBank/DDBJ whole genome shotgun (WGS) entry which is preliminary data.</text>
</comment>
<evidence type="ECO:0000256" key="6">
    <source>
        <dbReference type="RuleBase" id="RU000356"/>
    </source>
</evidence>
<dbReference type="CDD" id="cd01040">
    <property type="entry name" value="Mb-like"/>
    <property type="match status" value="1"/>
</dbReference>
<dbReference type="Pfam" id="PF00042">
    <property type="entry name" value="Globin"/>
    <property type="match status" value="1"/>
</dbReference>
<comment type="similarity">
    <text evidence="6">Belongs to the globin family.</text>
</comment>
<evidence type="ECO:0000313" key="8">
    <source>
        <dbReference type="EMBL" id="KAH8032109.1"/>
    </source>
</evidence>
<keyword evidence="2 6" id="KW-0349">Heme</keyword>
<gene>
    <name evidence="8" type="ORF">HPB51_023219</name>
</gene>
<reference evidence="8" key="2">
    <citation type="submission" date="2021-09" db="EMBL/GenBank/DDBJ databases">
        <authorList>
            <person name="Jia N."/>
            <person name="Wang J."/>
            <person name="Shi W."/>
            <person name="Du L."/>
            <person name="Sun Y."/>
            <person name="Zhan W."/>
            <person name="Jiang J."/>
            <person name="Wang Q."/>
            <person name="Zhang B."/>
            <person name="Ji P."/>
            <person name="Sakyi L.B."/>
            <person name="Cui X."/>
            <person name="Yuan T."/>
            <person name="Jiang B."/>
            <person name="Yang W."/>
            <person name="Lam T.T.-Y."/>
            <person name="Chang Q."/>
            <person name="Ding S."/>
            <person name="Wang X."/>
            <person name="Zhu J."/>
            <person name="Ruan X."/>
            <person name="Zhao L."/>
            <person name="Wei J."/>
            <person name="Que T."/>
            <person name="Du C."/>
            <person name="Cheng J."/>
            <person name="Dai P."/>
            <person name="Han X."/>
            <person name="Huang E."/>
            <person name="Gao Y."/>
            <person name="Liu J."/>
            <person name="Shao H."/>
            <person name="Ye R."/>
            <person name="Li L."/>
            <person name="Wei W."/>
            <person name="Wang X."/>
            <person name="Wang C."/>
            <person name="Huo Q."/>
            <person name="Li W."/>
            <person name="Guo W."/>
            <person name="Chen H."/>
            <person name="Chen S."/>
            <person name="Zhou L."/>
            <person name="Zhou L."/>
            <person name="Ni X."/>
            <person name="Tian J."/>
            <person name="Zhou Y."/>
            <person name="Sheng Y."/>
            <person name="Liu T."/>
            <person name="Pan Y."/>
            <person name="Xia L."/>
            <person name="Li J."/>
            <person name="Zhao F."/>
            <person name="Cao W."/>
        </authorList>
    </citation>
    <scope>NUCLEOTIDE SEQUENCE</scope>
    <source>
        <strain evidence="8">Rmic-2018</strain>
        <tissue evidence="8">Larvae</tissue>
    </source>
</reference>